<dbReference type="GO" id="GO:0007018">
    <property type="term" value="P:microtubule-based movement"/>
    <property type="evidence" value="ECO:0007669"/>
    <property type="project" value="InterPro"/>
</dbReference>
<dbReference type="GO" id="GO:0046922">
    <property type="term" value="F:peptide-O-fucosyltransferase activity"/>
    <property type="evidence" value="ECO:0007669"/>
    <property type="project" value="UniProtKB-EC"/>
</dbReference>
<keyword evidence="18" id="KW-0325">Glycoprotein</keyword>
<dbReference type="InterPro" id="IPR039922">
    <property type="entry name" value="POFUT1"/>
</dbReference>
<dbReference type="FunFam" id="3.40.50.11340:FF:000001">
    <property type="entry name" value="GDP-fucose protein O-fucosyltransferase 1"/>
    <property type="match status" value="1"/>
</dbReference>
<dbReference type="CDD" id="cd11302">
    <property type="entry name" value="O-FucT-1"/>
    <property type="match status" value="1"/>
</dbReference>
<dbReference type="GO" id="GO:0016874">
    <property type="term" value="F:ligase activity"/>
    <property type="evidence" value="ECO:0007669"/>
    <property type="project" value="UniProtKB-KW"/>
</dbReference>
<feature type="compositionally biased region" description="Low complexity" evidence="28">
    <location>
        <begin position="1098"/>
        <end position="1109"/>
    </location>
</feature>
<evidence type="ECO:0000256" key="15">
    <source>
        <dbReference type="ARBA" id="ARBA00023054"/>
    </source>
</evidence>
<feature type="chain" id="PRO_5020029709" description="GDP-fucose protein O-fucosyltransferase 1" evidence="29">
    <location>
        <begin position="19"/>
        <end position="1120"/>
    </location>
</feature>
<comment type="caution">
    <text evidence="31">The sequence shown here is derived from an EMBL/GenBank/DDBJ whole genome shotgun (WGS) entry which is preliminary data.</text>
</comment>
<dbReference type="GO" id="GO:0008593">
    <property type="term" value="P:regulation of Notch signaling pathway"/>
    <property type="evidence" value="ECO:0007669"/>
    <property type="project" value="TreeGrafter"/>
</dbReference>
<dbReference type="GO" id="GO:0006004">
    <property type="term" value="P:fucose metabolic process"/>
    <property type="evidence" value="ECO:0007669"/>
    <property type="project" value="UniProtKB-KW"/>
</dbReference>
<evidence type="ECO:0000256" key="14">
    <source>
        <dbReference type="ARBA" id="ARBA00022976"/>
    </source>
</evidence>
<evidence type="ECO:0000256" key="10">
    <source>
        <dbReference type="ARBA" id="ARBA00022701"/>
    </source>
</evidence>
<evidence type="ECO:0000256" key="13">
    <source>
        <dbReference type="ARBA" id="ARBA00022840"/>
    </source>
</evidence>
<dbReference type="InterPro" id="IPR027417">
    <property type="entry name" value="P-loop_NTPase"/>
</dbReference>
<dbReference type="FunFam" id="3.40.850.10:FF:000017">
    <property type="entry name" value="Kinesin-like protein"/>
    <property type="match status" value="1"/>
</dbReference>
<dbReference type="GO" id="GO:0008017">
    <property type="term" value="F:microtubule binding"/>
    <property type="evidence" value="ECO:0007669"/>
    <property type="project" value="InterPro"/>
</dbReference>
<dbReference type="UniPathway" id="UPA00378"/>
<accession>A0A4D9DZ96</accession>
<dbReference type="InterPro" id="IPR019378">
    <property type="entry name" value="GDP-Fuc_O-FucTrfase"/>
</dbReference>
<proteinExistence type="inferred from homology"/>
<feature type="signal peptide" evidence="29">
    <location>
        <begin position="1"/>
        <end position="18"/>
    </location>
</feature>
<dbReference type="FunFam" id="3.40.50.11350:FF:000004">
    <property type="entry name" value="GDP-fucose protein O-fucosyltransferase 1"/>
    <property type="match status" value="1"/>
</dbReference>
<keyword evidence="12" id="KW-0256">Endoplasmic reticulum</keyword>
<dbReference type="EMBL" id="QXTE01000198">
    <property type="protein sequence ID" value="TFK02247.1"/>
    <property type="molecule type" value="Genomic_DNA"/>
</dbReference>
<feature type="compositionally biased region" description="Polar residues" evidence="28">
    <location>
        <begin position="1075"/>
        <end position="1084"/>
    </location>
</feature>
<dbReference type="PANTHER" id="PTHR21420:SF3">
    <property type="entry name" value="GDP-FUCOSE PROTEIN O-FUCOSYLTRANSFERASE 1"/>
    <property type="match status" value="1"/>
</dbReference>
<evidence type="ECO:0000256" key="19">
    <source>
        <dbReference type="ARBA" id="ARBA00023212"/>
    </source>
</evidence>
<keyword evidence="14" id="KW-0914">Notch signaling pathway</keyword>
<keyword evidence="9" id="KW-0808">Transferase</keyword>
<comment type="similarity">
    <text evidence="26">Belongs to the TRAFAC class myosin-kinesin ATPase superfamily. Kinesin family.</text>
</comment>
<evidence type="ECO:0000256" key="21">
    <source>
        <dbReference type="ARBA" id="ARBA00023277"/>
    </source>
</evidence>
<evidence type="ECO:0000256" key="3">
    <source>
        <dbReference type="ARBA" id="ARBA00004922"/>
    </source>
</evidence>
<dbReference type="AlphaFoldDB" id="A0A4D9DZ96"/>
<dbReference type="GO" id="GO:0005871">
    <property type="term" value="C:kinesin complex"/>
    <property type="evidence" value="ECO:0007669"/>
    <property type="project" value="UniProtKB-ARBA"/>
</dbReference>
<feature type="coiled-coil region" evidence="27">
    <location>
        <begin position="810"/>
        <end position="953"/>
    </location>
</feature>
<dbReference type="OrthoDB" id="3176171at2759"/>
<evidence type="ECO:0000256" key="2">
    <source>
        <dbReference type="ARBA" id="ARBA00004245"/>
    </source>
</evidence>
<organism evidence="31 32">
    <name type="scientific">Platysternon megacephalum</name>
    <name type="common">big-headed turtle</name>
    <dbReference type="NCBI Taxonomy" id="55544"/>
    <lineage>
        <taxon>Eukaryota</taxon>
        <taxon>Metazoa</taxon>
        <taxon>Chordata</taxon>
        <taxon>Craniata</taxon>
        <taxon>Vertebrata</taxon>
        <taxon>Euteleostomi</taxon>
        <taxon>Archelosauria</taxon>
        <taxon>Testudinata</taxon>
        <taxon>Testudines</taxon>
        <taxon>Cryptodira</taxon>
        <taxon>Durocryptodira</taxon>
        <taxon>Testudinoidea</taxon>
        <taxon>Platysternidae</taxon>
        <taxon>Platysternon</taxon>
    </lineage>
</organism>
<keyword evidence="10" id="KW-0493">Microtubule</keyword>
<comment type="similarity">
    <text evidence="4">Belongs to the glycosyltransferase 65 family.</text>
</comment>
<keyword evidence="19" id="KW-0206">Cytoskeleton</keyword>
<feature type="region of interest" description="Disordered" evidence="28">
    <location>
        <begin position="754"/>
        <end position="786"/>
    </location>
</feature>
<dbReference type="Proteomes" id="UP000297703">
    <property type="component" value="Unassembled WGS sequence"/>
</dbReference>
<keyword evidence="8" id="KW-0328">Glycosyltransferase</keyword>
<dbReference type="Pfam" id="PF10250">
    <property type="entry name" value="O-FucT"/>
    <property type="match status" value="1"/>
</dbReference>
<name>A0A4D9DZ96_9SAUR</name>
<feature type="compositionally biased region" description="Acidic residues" evidence="28">
    <location>
        <begin position="768"/>
        <end position="785"/>
    </location>
</feature>
<reference evidence="31 32" key="1">
    <citation type="submission" date="2019-04" db="EMBL/GenBank/DDBJ databases">
        <title>Draft genome of the big-headed turtle Platysternon megacephalum.</title>
        <authorList>
            <person name="Gong S."/>
        </authorList>
    </citation>
    <scope>NUCLEOTIDE SEQUENCE [LARGE SCALE GENOMIC DNA]</scope>
    <source>
        <strain evidence="31">DO16091913</strain>
        <tissue evidence="31">Muscle</tissue>
    </source>
</reference>
<dbReference type="GO" id="GO:0060271">
    <property type="term" value="P:cilium assembly"/>
    <property type="evidence" value="ECO:0007669"/>
    <property type="project" value="UniProtKB-ARBA"/>
</dbReference>
<dbReference type="EC" id="2.4.1.221" evidence="5"/>
<evidence type="ECO:0000259" key="30">
    <source>
        <dbReference type="PROSITE" id="PS50067"/>
    </source>
</evidence>
<evidence type="ECO:0000256" key="1">
    <source>
        <dbReference type="ARBA" id="ARBA00004240"/>
    </source>
</evidence>
<keyword evidence="17 26" id="KW-0505">Motor protein</keyword>
<evidence type="ECO:0000256" key="27">
    <source>
        <dbReference type="SAM" id="Coils"/>
    </source>
</evidence>
<evidence type="ECO:0000313" key="32">
    <source>
        <dbReference type="Proteomes" id="UP000297703"/>
    </source>
</evidence>
<dbReference type="GO" id="GO:0003777">
    <property type="term" value="F:microtubule motor activity"/>
    <property type="evidence" value="ECO:0007669"/>
    <property type="project" value="InterPro"/>
</dbReference>
<evidence type="ECO:0000256" key="12">
    <source>
        <dbReference type="ARBA" id="ARBA00022824"/>
    </source>
</evidence>
<keyword evidence="11 26" id="KW-0547">Nucleotide-binding</keyword>
<dbReference type="PRINTS" id="PR00380">
    <property type="entry name" value="KINESINHEAVY"/>
</dbReference>
<keyword evidence="32" id="KW-1185">Reference proteome</keyword>
<evidence type="ECO:0000256" key="11">
    <source>
        <dbReference type="ARBA" id="ARBA00022741"/>
    </source>
</evidence>
<dbReference type="CDD" id="cd01371">
    <property type="entry name" value="KISc_KIF3"/>
    <property type="match status" value="1"/>
</dbReference>
<comment type="catalytic activity">
    <reaction evidence="23">
        <text>L-threonyl-[protein] + GDP-beta-L-fucose = 3-O-(alpha-L-fucosyl)-L-threonyl-[protein] + GDP + H(+)</text>
        <dbReference type="Rhea" id="RHEA:70491"/>
        <dbReference type="Rhea" id="RHEA-COMP:11060"/>
        <dbReference type="Rhea" id="RHEA-COMP:17915"/>
        <dbReference type="ChEBI" id="CHEBI:15378"/>
        <dbReference type="ChEBI" id="CHEBI:30013"/>
        <dbReference type="ChEBI" id="CHEBI:57273"/>
        <dbReference type="ChEBI" id="CHEBI:58189"/>
        <dbReference type="ChEBI" id="CHEBI:189631"/>
        <dbReference type="EC" id="2.4.1.221"/>
    </reaction>
    <physiologicalReaction direction="left-to-right" evidence="23">
        <dbReference type="Rhea" id="RHEA:70492"/>
    </physiologicalReaction>
</comment>
<comment type="subcellular location">
    <subcellularLocation>
        <location evidence="2">Cytoplasm</location>
        <location evidence="2">Cytoskeleton</location>
    </subcellularLocation>
    <subcellularLocation>
        <location evidence="1">Endoplasmic reticulum</location>
    </subcellularLocation>
</comment>
<keyword evidence="31" id="KW-0436">Ligase</keyword>
<feature type="domain" description="Kinesin motor" evidence="30">
    <location>
        <begin position="390"/>
        <end position="721"/>
    </location>
</feature>
<feature type="compositionally biased region" description="Basic residues" evidence="28">
    <location>
        <begin position="1085"/>
        <end position="1095"/>
    </location>
</feature>
<evidence type="ECO:0000256" key="22">
    <source>
        <dbReference type="ARBA" id="ARBA00033080"/>
    </source>
</evidence>
<protein>
    <recommendedName>
        <fullName evidence="6">GDP-fucose protein O-fucosyltransferase 1</fullName>
        <ecNumber evidence="5">2.4.1.221</ecNumber>
    </recommendedName>
    <alternativeName>
        <fullName evidence="25">Kinesin-like protein KIF3B</fullName>
    </alternativeName>
    <alternativeName>
        <fullName evidence="22">Peptide-O-fucosyltransferase 1</fullName>
    </alternativeName>
</protein>
<dbReference type="Pfam" id="PF00225">
    <property type="entry name" value="Kinesin"/>
    <property type="match status" value="1"/>
</dbReference>
<evidence type="ECO:0000256" key="25">
    <source>
        <dbReference type="ARBA" id="ARBA00073261"/>
    </source>
</evidence>
<dbReference type="InterPro" id="IPR036961">
    <property type="entry name" value="Kinesin_motor_dom_sf"/>
</dbReference>
<sequence length="1120" mass="127991">MMEALGLLLLLVPASGSAAPAWDPAGYLLYCPCMGRFGNQADHFLGSLAFAKTLNRTLAVPPWIEYRHHRPPYTNLHVSYKEYFKLEPLLEYHRVISLEDFMKRLAPIHWPPGKRVAYCFEAAAQRSSDKRTCPMKDGNPFGPFWNQFNVEFNRSELFGGISFSLSYKDHWIQRFPPSEHPVLALPGAPAQFPVLEEHRPLHKYVVWSDEMVQKGEAYIHSLLVRPYVGIHLRIGSDWKNACNMLKDGTAGSHFMASPQCVGYDRNNAVPLTMDMCLPDLKEIKRALKLWVKEVEAKSVYIATDSEPYTTEIQQLFKGKIKVVNVQPEVAQIDLYILGQSDHFIGNCVSSFTAFVKRERFQHSWPSWITRLSNLPSHRPVIMSKLKSSESVRVVVRCRPMNGKEKAASYDKVVDVDVKLGQVSVKNPRGTSHELPKTFTFDAVYDWNSKQFELYDETFRLLVDSVLQGFNGTIFAYGQTGTGKTYTMEGVRGDPEKRGVIPNSFDHIFTHISRSQNQQYLVRASYLEIYQEEIRDLLSKDQSKRLELKERPDTGVYVKDLSSFVTKSVKEIEHVMNVGNQNRSVGATNMNEHSSRSHAIFVITIECSEVGLDGENHIRVGKLNLVDLAGSERQAKTGAQGERLKEATKINLSLSALGNVISALVDGKSTHIPYRDSKLTRLLQDSLGGNAKTVMVANIGPASYNVEETLTTLRYANRAKNIKNKPRVNEDPKDALLREFQEEIARLKAQLEKRSVGKRKRRERRRDGGEEEEEDGEEGDEGDDKDDYWREQQEKLEIEKKAIVEDHSLVAEEKMRLLKEKEKKMEDLKREKEAAEMLGAKIKAMESKLLVGGKNIVDHTNEQQKILEQKRQEIAEQKRREREIQQQMESRDEETLELKETYSSLQQEVDIKTKKLKKLFSKLQAVKAEIHDLQEEHIKERQELEQTQNELTRELKLKHLIIENFIPLEEKNKIMNRSFFDEEEDQWKLHPITRLDNQQMMKRPVSAVGYKRPLSQHARMSMMIRPEARYRAENIVLLELDMPSRTTRDYEGPAIAPKVQAALAAALQDEDEIQVDASTFESMSNKKSKSRPKTGRKSGGSSSSGSSGSPLYPQSRGLVPK</sequence>
<dbReference type="SUPFAM" id="SSF52540">
    <property type="entry name" value="P-loop containing nucleoside triphosphate hydrolases"/>
    <property type="match status" value="1"/>
</dbReference>
<dbReference type="SMART" id="SM00129">
    <property type="entry name" value="KISc"/>
    <property type="match status" value="1"/>
</dbReference>
<evidence type="ECO:0000256" key="5">
    <source>
        <dbReference type="ARBA" id="ARBA00012196"/>
    </source>
</evidence>
<comment type="catalytic activity">
    <reaction evidence="24">
        <text>L-seryl-[protein] + GDP-beta-L-fucose = 3-O-(alpha-L-fucosyl)-L-seryl-[protein] + GDP + H(+)</text>
        <dbReference type="Rhea" id="RHEA:63644"/>
        <dbReference type="Rhea" id="RHEA-COMP:9863"/>
        <dbReference type="Rhea" id="RHEA-COMP:17914"/>
        <dbReference type="ChEBI" id="CHEBI:15378"/>
        <dbReference type="ChEBI" id="CHEBI:29999"/>
        <dbReference type="ChEBI" id="CHEBI:57273"/>
        <dbReference type="ChEBI" id="CHEBI:58189"/>
        <dbReference type="ChEBI" id="CHEBI:189632"/>
        <dbReference type="EC" id="2.4.1.221"/>
    </reaction>
    <physiologicalReaction direction="left-to-right" evidence="24">
        <dbReference type="Rhea" id="RHEA:63645"/>
    </physiologicalReaction>
</comment>
<evidence type="ECO:0000256" key="7">
    <source>
        <dbReference type="ARBA" id="ARBA00022490"/>
    </source>
</evidence>
<evidence type="ECO:0000256" key="4">
    <source>
        <dbReference type="ARBA" id="ARBA00010626"/>
    </source>
</evidence>
<keyword evidence="7" id="KW-0963">Cytoplasm</keyword>
<evidence type="ECO:0000256" key="8">
    <source>
        <dbReference type="ARBA" id="ARBA00022676"/>
    </source>
</evidence>
<reference evidence="31 32" key="2">
    <citation type="submission" date="2019-04" db="EMBL/GenBank/DDBJ databases">
        <title>The genome sequence of big-headed turtle.</title>
        <authorList>
            <person name="Gong S."/>
        </authorList>
    </citation>
    <scope>NUCLEOTIDE SEQUENCE [LARGE SCALE GENOMIC DNA]</scope>
    <source>
        <strain evidence="31">DO16091913</strain>
        <tissue evidence="31">Muscle</tissue>
    </source>
</reference>
<gene>
    <name evidence="31" type="ORF">DR999_PMT15527</name>
</gene>
<evidence type="ECO:0000256" key="17">
    <source>
        <dbReference type="ARBA" id="ARBA00023175"/>
    </source>
</evidence>
<dbReference type="Gene3D" id="3.40.50.11340">
    <property type="match status" value="1"/>
</dbReference>
<evidence type="ECO:0000256" key="23">
    <source>
        <dbReference type="ARBA" id="ARBA00047273"/>
    </source>
</evidence>
<evidence type="ECO:0000313" key="31">
    <source>
        <dbReference type="EMBL" id="TFK02247.1"/>
    </source>
</evidence>
<dbReference type="InterPro" id="IPR001752">
    <property type="entry name" value="Kinesin_motor_dom"/>
</dbReference>
<keyword evidence="15 27" id="KW-0175">Coiled coil</keyword>
<keyword evidence="13 26" id="KW-0067">ATP-binding</keyword>
<evidence type="ECO:0000256" key="6">
    <source>
        <dbReference type="ARBA" id="ARBA00021745"/>
    </source>
</evidence>
<feature type="region of interest" description="Disordered" evidence="28">
    <location>
        <begin position="1075"/>
        <end position="1120"/>
    </location>
</feature>
<dbReference type="PROSITE" id="PS00411">
    <property type="entry name" value="KINESIN_MOTOR_1"/>
    <property type="match status" value="1"/>
</dbReference>
<evidence type="ECO:0000256" key="18">
    <source>
        <dbReference type="ARBA" id="ARBA00023180"/>
    </source>
</evidence>
<evidence type="ECO:0000256" key="26">
    <source>
        <dbReference type="PROSITE-ProRule" id="PRU00283"/>
    </source>
</evidence>
<dbReference type="Gene3D" id="3.40.850.10">
    <property type="entry name" value="Kinesin motor domain"/>
    <property type="match status" value="1"/>
</dbReference>
<dbReference type="InterPro" id="IPR019821">
    <property type="entry name" value="Kinesin_motor_CS"/>
</dbReference>
<dbReference type="Gene3D" id="3.40.50.11350">
    <property type="match status" value="1"/>
</dbReference>
<keyword evidence="29" id="KW-0732">Signal</keyword>
<evidence type="ECO:0000256" key="16">
    <source>
        <dbReference type="ARBA" id="ARBA00023157"/>
    </source>
</evidence>
<evidence type="ECO:0000256" key="28">
    <source>
        <dbReference type="SAM" id="MobiDB-lite"/>
    </source>
</evidence>
<dbReference type="GO" id="GO:0005783">
    <property type="term" value="C:endoplasmic reticulum"/>
    <property type="evidence" value="ECO:0007669"/>
    <property type="project" value="UniProtKB-SubCell"/>
</dbReference>
<evidence type="ECO:0000256" key="29">
    <source>
        <dbReference type="SAM" id="SignalP"/>
    </source>
</evidence>
<feature type="binding site" evidence="26">
    <location>
        <begin position="477"/>
        <end position="484"/>
    </location>
    <ligand>
        <name>ATP</name>
        <dbReference type="ChEBI" id="CHEBI:30616"/>
    </ligand>
</feature>
<evidence type="ECO:0000256" key="24">
    <source>
        <dbReference type="ARBA" id="ARBA00048647"/>
    </source>
</evidence>
<dbReference type="STRING" id="55544.A0A4D9DZ96"/>
<keyword evidence="21" id="KW-0119">Carbohydrate metabolism</keyword>
<evidence type="ECO:0000256" key="9">
    <source>
        <dbReference type="ARBA" id="ARBA00022679"/>
    </source>
</evidence>
<dbReference type="GO" id="GO:0007219">
    <property type="term" value="P:Notch signaling pathway"/>
    <property type="evidence" value="ECO:0007669"/>
    <property type="project" value="UniProtKB-KW"/>
</dbReference>
<dbReference type="PANTHER" id="PTHR21420">
    <property type="entry name" value="GDP-FUCOSE PROTEIN O-FUCOSYLTRANSFERASE 1"/>
    <property type="match status" value="1"/>
</dbReference>
<keyword evidence="16" id="KW-1015">Disulfide bond</keyword>
<evidence type="ECO:0000256" key="20">
    <source>
        <dbReference type="ARBA" id="ARBA00023253"/>
    </source>
</evidence>
<keyword evidence="20" id="KW-0294">Fucose metabolism</keyword>
<comment type="pathway">
    <text evidence="3">Protein modification; protein glycosylation.</text>
</comment>
<dbReference type="GO" id="GO:0005524">
    <property type="term" value="F:ATP binding"/>
    <property type="evidence" value="ECO:0007669"/>
    <property type="project" value="UniProtKB-UniRule"/>
</dbReference>
<dbReference type="PROSITE" id="PS50067">
    <property type="entry name" value="KINESIN_MOTOR_2"/>
    <property type="match status" value="1"/>
</dbReference>
<dbReference type="GO" id="GO:0005874">
    <property type="term" value="C:microtubule"/>
    <property type="evidence" value="ECO:0007669"/>
    <property type="project" value="UniProtKB-KW"/>
</dbReference>